<organism evidence="1 2">
    <name type="scientific">Trifolium subterraneum</name>
    <name type="common">Subterranean clover</name>
    <dbReference type="NCBI Taxonomy" id="3900"/>
    <lineage>
        <taxon>Eukaryota</taxon>
        <taxon>Viridiplantae</taxon>
        <taxon>Streptophyta</taxon>
        <taxon>Embryophyta</taxon>
        <taxon>Tracheophyta</taxon>
        <taxon>Spermatophyta</taxon>
        <taxon>Magnoliopsida</taxon>
        <taxon>eudicotyledons</taxon>
        <taxon>Gunneridae</taxon>
        <taxon>Pentapetalae</taxon>
        <taxon>rosids</taxon>
        <taxon>fabids</taxon>
        <taxon>Fabales</taxon>
        <taxon>Fabaceae</taxon>
        <taxon>Papilionoideae</taxon>
        <taxon>50 kb inversion clade</taxon>
        <taxon>NPAAA clade</taxon>
        <taxon>Hologalegina</taxon>
        <taxon>IRL clade</taxon>
        <taxon>Trifolieae</taxon>
        <taxon>Trifolium</taxon>
    </lineage>
</organism>
<proteinExistence type="predicted"/>
<dbReference type="EMBL" id="DF973162">
    <property type="protein sequence ID" value="GAU16640.1"/>
    <property type="molecule type" value="Genomic_DNA"/>
</dbReference>
<dbReference type="AlphaFoldDB" id="A0A2Z6LM52"/>
<accession>A0A2Z6LM52</accession>
<reference evidence="2" key="1">
    <citation type="journal article" date="2017" name="Front. Plant Sci.">
        <title>Climate Clever Clovers: New Paradigm to Reduce the Environmental Footprint of Ruminants by Breeding Low Methanogenic Forages Utilizing Haplotype Variation.</title>
        <authorList>
            <person name="Kaur P."/>
            <person name="Appels R."/>
            <person name="Bayer P.E."/>
            <person name="Keeble-Gagnere G."/>
            <person name="Wang J."/>
            <person name="Hirakawa H."/>
            <person name="Shirasawa K."/>
            <person name="Vercoe P."/>
            <person name="Stefanova K."/>
            <person name="Durmic Z."/>
            <person name="Nichols P."/>
            <person name="Revell C."/>
            <person name="Isobe S.N."/>
            <person name="Edwards D."/>
            <person name="Erskine W."/>
        </authorList>
    </citation>
    <scope>NUCLEOTIDE SEQUENCE [LARGE SCALE GENOMIC DNA]</scope>
    <source>
        <strain evidence="2">cv. Daliak</strain>
    </source>
</reference>
<name>A0A2Z6LM52_TRISU</name>
<keyword evidence="2" id="KW-1185">Reference proteome</keyword>
<gene>
    <name evidence="1" type="ORF">TSUD_325900</name>
</gene>
<dbReference type="Proteomes" id="UP000242715">
    <property type="component" value="Unassembled WGS sequence"/>
</dbReference>
<evidence type="ECO:0000313" key="2">
    <source>
        <dbReference type="Proteomes" id="UP000242715"/>
    </source>
</evidence>
<protein>
    <submittedName>
        <fullName evidence="1">Uncharacterized protein</fullName>
    </submittedName>
</protein>
<evidence type="ECO:0000313" key="1">
    <source>
        <dbReference type="EMBL" id="GAU16640.1"/>
    </source>
</evidence>
<sequence length="158" mass="17564">MVAVASPEVDRKPFPIVVVVNQAVSVCTSDDFNGGLSIRVGIERLSSGFDESDGTINGDRVDGDGVPLVVTHLLLLLHLQLLKFHMKNMRLVMMEDFEKVEGKDIKFEVVVESEWKSEARIPDFERSGYEVKLLKNLGSGVYSLKSIESERHVSNKSS</sequence>